<keyword evidence="3" id="KW-0862">Zinc</keyword>
<dbReference type="GO" id="GO:0008270">
    <property type="term" value="F:zinc ion binding"/>
    <property type="evidence" value="ECO:0007669"/>
    <property type="project" value="UniProtKB-KW"/>
</dbReference>
<name>A0A6A3BHP6_HIBSY</name>
<keyword evidence="6" id="KW-1185">Reference proteome</keyword>
<dbReference type="Gene3D" id="3.30.40.10">
    <property type="entry name" value="Zinc/RING finger domain, C3HC4 (zinc finger)"/>
    <property type="match status" value="1"/>
</dbReference>
<dbReference type="SUPFAM" id="SSF57850">
    <property type="entry name" value="RING/U-box"/>
    <property type="match status" value="1"/>
</dbReference>
<dbReference type="InterPro" id="IPR013083">
    <property type="entry name" value="Znf_RING/FYVE/PHD"/>
</dbReference>
<accession>A0A6A3BHP6</accession>
<dbReference type="EMBL" id="VEPZ02000857">
    <property type="protein sequence ID" value="KAE8715705.1"/>
    <property type="molecule type" value="Genomic_DNA"/>
</dbReference>
<evidence type="ECO:0000256" key="3">
    <source>
        <dbReference type="ARBA" id="ARBA00022833"/>
    </source>
</evidence>
<evidence type="ECO:0000256" key="1">
    <source>
        <dbReference type="ARBA" id="ARBA00022723"/>
    </source>
</evidence>
<gene>
    <name evidence="5" type="ORF">F3Y22_tig00110160pilonHSYRG00172</name>
</gene>
<dbReference type="PANTHER" id="PTHR46214">
    <property type="entry name" value="ZINC FINGER, RING-CH-TYPE"/>
    <property type="match status" value="1"/>
</dbReference>
<dbReference type="Pfam" id="PF12906">
    <property type="entry name" value="RINGv"/>
    <property type="match status" value="1"/>
</dbReference>
<keyword evidence="1" id="KW-0479">Metal-binding</keyword>
<evidence type="ECO:0000259" key="4">
    <source>
        <dbReference type="PROSITE" id="PS51292"/>
    </source>
</evidence>
<dbReference type="InterPro" id="IPR011016">
    <property type="entry name" value="Znf_RING-CH"/>
</dbReference>
<dbReference type="AlphaFoldDB" id="A0A6A3BHP6"/>
<dbReference type="PANTHER" id="PTHR46214:SF30">
    <property type="entry name" value="OS01G0850200 PROTEIN"/>
    <property type="match status" value="1"/>
</dbReference>
<dbReference type="PROSITE" id="PS51292">
    <property type="entry name" value="ZF_RING_CH"/>
    <property type="match status" value="1"/>
</dbReference>
<sequence>MEALPKQTQGVVVVIGIDDGGGGEQENQTDNDEDIRRCSLSCSNEEKSGTNDERGSSVSLLEVELEAGTKLHLENVERNCRICHLSLDTSNQECDLPIELRCCCKDDLVAAHKQCVWAWFKIKGNK</sequence>
<evidence type="ECO:0000256" key="2">
    <source>
        <dbReference type="ARBA" id="ARBA00022771"/>
    </source>
</evidence>
<proteinExistence type="predicted"/>
<protein>
    <recommendedName>
        <fullName evidence="4">RING-CH-type domain-containing protein</fullName>
    </recommendedName>
</protein>
<keyword evidence="2" id="KW-0863">Zinc-finger</keyword>
<organism evidence="5 6">
    <name type="scientific">Hibiscus syriacus</name>
    <name type="common">Rose of Sharon</name>
    <dbReference type="NCBI Taxonomy" id="106335"/>
    <lineage>
        <taxon>Eukaryota</taxon>
        <taxon>Viridiplantae</taxon>
        <taxon>Streptophyta</taxon>
        <taxon>Embryophyta</taxon>
        <taxon>Tracheophyta</taxon>
        <taxon>Spermatophyta</taxon>
        <taxon>Magnoliopsida</taxon>
        <taxon>eudicotyledons</taxon>
        <taxon>Gunneridae</taxon>
        <taxon>Pentapetalae</taxon>
        <taxon>rosids</taxon>
        <taxon>malvids</taxon>
        <taxon>Malvales</taxon>
        <taxon>Malvaceae</taxon>
        <taxon>Malvoideae</taxon>
        <taxon>Hibiscus</taxon>
    </lineage>
</organism>
<dbReference type="SMART" id="SM00744">
    <property type="entry name" value="RINGv"/>
    <property type="match status" value="1"/>
</dbReference>
<reference evidence="5" key="1">
    <citation type="submission" date="2019-09" db="EMBL/GenBank/DDBJ databases">
        <title>Draft genome information of white flower Hibiscus syriacus.</title>
        <authorList>
            <person name="Kim Y.-M."/>
        </authorList>
    </citation>
    <scope>NUCLEOTIDE SEQUENCE [LARGE SCALE GENOMIC DNA]</scope>
    <source>
        <strain evidence="5">YM2019G1</strain>
    </source>
</reference>
<evidence type="ECO:0000313" key="5">
    <source>
        <dbReference type="EMBL" id="KAE8715705.1"/>
    </source>
</evidence>
<comment type="caution">
    <text evidence="5">The sequence shown here is derived from an EMBL/GenBank/DDBJ whole genome shotgun (WGS) entry which is preliminary data.</text>
</comment>
<dbReference type="Proteomes" id="UP000436088">
    <property type="component" value="Unassembled WGS sequence"/>
</dbReference>
<evidence type="ECO:0000313" key="6">
    <source>
        <dbReference type="Proteomes" id="UP000436088"/>
    </source>
</evidence>
<feature type="domain" description="RING-CH-type" evidence="4">
    <location>
        <begin position="72"/>
        <end position="126"/>
    </location>
</feature>